<dbReference type="RefSeq" id="WP_350244386.1">
    <property type="nucleotide sequence ID" value="NZ_CP158299.1"/>
</dbReference>
<dbReference type="InterPro" id="IPR050612">
    <property type="entry name" value="Prok_Mopterin_Oxidored"/>
</dbReference>
<gene>
    <name evidence="9" type="ORF">ABOD76_08415</name>
</gene>
<dbReference type="Pfam" id="PF00384">
    <property type="entry name" value="Molybdopterin"/>
    <property type="match status" value="1"/>
</dbReference>
<evidence type="ECO:0000313" key="9">
    <source>
        <dbReference type="EMBL" id="XBV86320.1"/>
    </source>
</evidence>
<dbReference type="Pfam" id="PF04879">
    <property type="entry name" value="Molybdop_Fe4S4"/>
    <property type="match status" value="1"/>
</dbReference>
<dbReference type="SUPFAM" id="SSF53706">
    <property type="entry name" value="Formate dehydrogenase/DMSO reductase, domains 1-3"/>
    <property type="match status" value="1"/>
</dbReference>
<dbReference type="PANTHER" id="PTHR43742:SF6">
    <property type="entry name" value="OXIDOREDUCTASE YYAE-RELATED"/>
    <property type="match status" value="1"/>
</dbReference>
<dbReference type="InterPro" id="IPR037920">
    <property type="entry name" value="YoaE_C"/>
</dbReference>
<dbReference type="KEGG" id="dsc:ABOD76_08415"/>
<dbReference type="Gene3D" id="3.40.50.740">
    <property type="match status" value="1"/>
</dbReference>
<dbReference type="Pfam" id="PF01568">
    <property type="entry name" value="Molydop_binding"/>
    <property type="match status" value="1"/>
</dbReference>
<evidence type="ECO:0000256" key="7">
    <source>
        <dbReference type="ARBA" id="ARBA00023014"/>
    </source>
</evidence>
<keyword evidence="7" id="KW-0411">Iron-sulfur</keyword>
<evidence type="ECO:0000256" key="5">
    <source>
        <dbReference type="ARBA" id="ARBA00023002"/>
    </source>
</evidence>
<evidence type="ECO:0000256" key="4">
    <source>
        <dbReference type="ARBA" id="ARBA00022723"/>
    </source>
</evidence>
<dbReference type="InterPro" id="IPR006655">
    <property type="entry name" value="Mopterin_OxRdtase_prok_CS"/>
</dbReference>
<dbReference type="GO" id="GO:0051536">
    <property type="term" value="F:iron-sulfur cluster binding"/>
    <property type="evidence" value="ECO:0007669"/>
    <property type="project" value="UniProtKB-KW"/>
</dbReference>
<dbReference type="Gene3D" id="2.20.25.90">
    <property type="entry name" value="ADC-like domains"/>
    <property type="match status" value="1"/>
</dbReference>
<dbReference type="AlphaFoldDB" id="A0AAU7UD42"/>
<keyword evidence="3" id="KW-0500">Molybdenum</keyword>
<dbReference type="PROSITE" id="PS51669">
    <property type="entry name" value="4FE4S_MOW_BIS_MGD"/>
    <property type="match status" value="1"/>
</dbReference>
<dbReference type="SMART" id="SM00926">
    <property type="entry name" value="Molybdop_Fe4S4"/>
    <property type="match status" value="1"/>
</dbReference>
<evidence type="ECO:0000256" key="6">
    <source>
        <dbReference type="ARBA" id="ARBA00023004"/>
    </source>
</evidence>
<dbReference type="InterPro" id="IPR006656">
    <property type="entry name" value="Mopterin_OxRdtase"/>
</dbReference>
<dbReference type="GO" id="GO:0016491">
    <property type="term" value="F:oxidoreductase activity"/>
    <property type="evidence" value="ECO:0007669"/>
    <property type="project" value="UniProtKB-KW"/>
</dbReference>
<keyword evidence="5" id="KW-0560">Oxidoreductase</keyword>
<feature type="domain" description="4Fe-4S Mo/W bis-MGD-type" evidence="8">
    <location>
        <begin position="5"/>
        <end position="67"/>
    </location>
</feature>
<evidence type="ECO:0000259" key="8">
    <source>
        <dbReference type="PROSITE" id="PS51669"/>
    </source>
</evidence>
<name>A0AAU7UD42_9DEIO</name>
<dbReference type="PANTHER" id="PTHR43742">
    <property type="entry name" value="TRIMETHYLAMINE-N-OXIDE REDUCTASE"/>
    <property type="match status" value="1"/>
</dbReference>
<dbReference type="Gene3D" id="3.40.228.10">
    <property type="entry name" value="Dimethylsulfoxide Reductase, domain 2"/>
    <property type="match status" value="1"/>
</dbReference>
<sequence>MTASTRDVLLTCPLDCPDACRLRVTLGRDEHGREVAVRLTGDADHPVTRGFACAKTVHYPERQNHPERPLYPMKRMDGQLVRISWEQALDEIAARLQDILTRRGADAILRYNYAGTMGLREGTHVHSFFRALGAPELDETICATAGTEAWAMGYGPRYGIDLADVPHARTIVLWGINSLSTNSHLTPAMTEARRNGARIICVDPYRTRTARYADTHLRLRPGSDAALALGVARELIHQGWTDEAYIREATVGFETFRAEAEAYTPERTAELTGLSVEQIRDLARQIGTASPTFIRVGYGMTRHEFGGAGLRAVTLLPALTGDWRRRGGGCMLSSSGAFALNRSRLGAAHLIRPDVRHVNMNELASALEPDAGLEALFVYNTNPAVVAPDSGRVRRGLARPDLMVVVLEQAMTETARLADYLLPATTFMEHADVYTSYGHHYLGFNPATLQAPGEARPNSWVFAELGRRLGLQEPSLYWSMDELLAALLDTDHPHLAGITPERVRTEGSVRLNLPEEFLPYAHGAGTPSGRVQFTPVPLHQEAEARLTAEYPLRLLTPPAHHFLNSTYGNLERLNRAEGGEPQAMVHPQDAAAAGVQHGQRAQLISEQGQVVRQVRVTEDVQPGVVVVEGTWWGLSAPDGKSINELTAQTLTDLGGGSTFHNTRVRLYPQVVG</sequence>
<dbReference type="CDD" id="cd02786">
    <property type="entry name" value="MopB_CT_3"/>
    <property type="match status" value="1"/>
</dbReference>
<evidence type="ECO:0000256" key="1">
    <source>
        <dbReference type="ARBA" id="ARBA00001942"/>
    </source>
</evidence>
<dbReference type="GO" id="GO:0046872">
    <property type="term" value="F:metal ion binding"/>
    <property type="evidence" value="ECO:0007669"/>
    <property type="project" value="UniProtKB-KW"/>
</dbReference>
<comment type="cofactor">
    <cofactor evidence="1">
        <name>Mo-bis(molybdopterin guanine dinucleotide)</name>
        <dbReference type="ChEBI" id="CHEBI:60539"/>
    </cofactor>
</comment>
<dbReference type="InterPro" id="IPR009010">
    <property type="entry name" value="Asp_de-COase-like_dom_sf"/>
</dbReference>
<dbReference type="InterPro" id="IPR006657">
    <property type="entry name" value="MoPterin_dinucl-bd_dom"/>
</dbReference>
<dbReference type="SUPFAM" id="SSF50692">
    <property type="entry name" value="ADC-like"/>
    <property type="match status" value="1"/>
</dbReference>
<dbReference type="CDD" id="cd02766">
    <property type="entry name" value="MopB_3"/>
    <property type="match status" value="1"/>
</dbReference>
<keyword evidence="4" id="KW-0479">Metal-binding</keyword>
<dbReference type="GO" id="GO:0043546">
    <property type="term" value="F:molybdopterin cofactor binding"/>
    <property type="evidence" value="ECO:0007669"/>
    <property type="project" value="InterPro"/>
</dbReference>
<dbReference type="Gene3D" id="3.30.2070.10">
    <property type="entry name" value="Formate dehydrogenase/DMSO reductase"/>
    <property type="match status" value="1"/>
</dbReference>
<dbReference type="Gene3D" id="2.40.40.20">
    <property type="match status" value="1"/>
</dbReference>
<dbReference type="InterPro" id="IPR006963">
    <property type="entry name" value="Mopterin_OxRdtase_4Fe-4S_dom"/>
</dbReference>
<dbReference type="PROSITE" id="PS00490">
    <property type="entry name" value="MOLYBDOPTERIN_PROK_2"/>
    <property type="match status" value="1"/>
</dbReference>
<comment type="similarity">
    <text evidence="2">Belongs to the prokaryotic molybdopterin-containing oxidoreductase family.</text>
</comment>
<organism evidence="9">
    <name type="scientific">Deinococcus sonorensis KR-87</name>
    <dbReference type="NCBI Taxonomy" id="694439"/>
    <lineage>
        <taxon>Bacteria</taxon>
        <taxon>Thermotogati</taxon>
        <taxon>Deinococcota</taxon>
        <taxon>Deinococci</taxon>
        <taxon>Deinococcales</taxon>
        <taxon>Deinococcaceae</taxon>
        <taxon>Deinococcus</taxon>
    </lineage>
</organism>
<proteinExistence type="inferred from homology"/>
<evidence type="ECO:0000256" key="2">
    <source>
        <dbReference type="ARBA" id="ARBA00010312"/>
    </source>
</evidence>
<reference evidence="9" key="1">
    <citation type="submission" date="2024-06" db="EMBL/GenBank/DDBJ databases">
        <title>Draft Genome Sequence of Deinococcus sonorensis Type Strain KR-87, a Biofilm Producing Representative of the Genus Deinococcus.</title>
        <authorList>
            <person name="Boren L.S."/>
            <person name="Grosso R.A."/>
            <person name="Hugenberg-Cox A.N."/>
            <person name="Hill J.T.E."/>
            <person name="Albert C.M."/>
            <person name="Tuohy J.M."/>
        </authorList>
    </citation>
    <scope>NUCLEOTIDE SEQUENCE</scope>
    <source>
        <strain evidence="9">KR-87</strain>
    </source>
</reference>
<protein>
    <submittedName>
        <fullName evidence="9">Molybdopterin oxidoreductase family protein</fullName>
    </submittedName>
</protein>
<dbReference type="EMBL" id="CP158299">
    <property type="protein sequence ID" value="XBV86320.1"/>
    <property type="molecule type" value="Genomic_DNA"/>
</dbReference>
<accession>A0AAU7UD42</accession>
<keyword evidence="6" id="KW-0408">Iron</keyword>
<evidence type="ECO:0000256" key="3">
    <source>
        <dbReference type="ARBA" id="ARBA00022505"/>
    </source>
</evidence>